<feature type="region of interest" description="Disordered" evidence="1">
    <location>
        <begin position="276"/>
        <end position="310"/>
    </location>
</feature>
<sequence>MNPYGSVGQTYNQAATIGGIPASMFSGRQSSYLSSSVAPAPPFQISQPSSGQQFIDVSAQSIIDASNYNQRASGVTVNPVFPSAIVAPQFAPAANLPSMPTRAEFASGTFGSATGAPQMITQPVTSITTASTVVDIQRPSKKIVNTVQTRNTRDYYPVESTMLPIRCSCGFVFHTRDPSKGWVSLEEAIEQDLKSGQTIQQIMIDNKIIKICCTAKVVEAPFVNKLMREAEKMKNRTEMKNLTLAVSGPDVIVPLLRSGAFSMRVISTNDTRNLQQLQSQQRADTSIVDEEGNIIEAENPNGDQDDLIDY</sequence>
<protein>
    <submittedName>
        <fullName evidence="2">Uncharacterized protein</fullName>
    </submittedName>
</protein>
<accession>A0A3G5AJK2</accession>
<reference evidence="2" key="1">
    <citation type="submission" date="2018-10" db="EMBL/GenBank/DDBJ databases">
        <title>Hidden diversity of soil giant viruses.</title>
        <authorList>
            <person name="Schulz F."/>
            <person name="Alteio L."/>
            <person name="Goudeau D."/>
            <person name="Ryan E.M."/>
            <person name="Malmstrom R.R."/>
            <person name="Blanchard J."/>
            <person name="Woyke T."/>
        </authorList>
    </citation>
    <scope>NUCLEOTIDE SEQUENCE</scope>
    <source>
        <strain evidence="2">SOV1</strain>
    </source>
</reference>
<dbReference type="EMBL" id="MK072495">
    <property type="protein sequence ID" value="AYV86113.1"/>
    <property type="molecule type" value="Genomic_DNA"/>
</dbReference>
<evidence type="ECO:0000313" key="2">
    <source>
        <dbReference type="EMBL" id="AYV86113.1"/>
    </source>
</evidence>
<name>A0A3G5AJK2_9VIRU</name>
<gene>
    <name evidence="2" type="ORF">Solivirus7_11</name>
</gene>
<proteinExistence type="predicted"/>
<evidence type="ECO:0000256" key="1">
    <source>
        <dbReference type="SAM" id="MobiDB-lite"/>
    </source>
</evidence>
<organism evidence="2">
    <name type="scientific">Solivirus sp</name>
    <dbReference type="NCBI Taxonomy" id="2487772"/>
    <lineage>
        <taxon>Viruses</taxon>
        <taxon>Pithoviruses</taxon>
    </lineage>
</organism>